<protein>
    <submittedName>
        <fullName evidence="2">Uncharacterized protein</fullName>
    </submittedName>
</protein>
<dbReference type="OrthoDB" id="10646627at2759"/>
<sequence>MLSSNARSLLPYAVRQLLPPPPTSTRRKASPHAPRSRPTTPVLLLLLLLLLALLGAAELAQLHPALQRRVPPSPAHTLKVAGNWHRLRPLFPSTPPLRSPLDARAASAPSSTDNDDDMLPLPSLTEAEKGQLYLAPDARAHEPDMTLAELEAWARAYTPPSVTGSASGAGMGTKKSAGKRGKGKRAGVGKRSGRARRLVNQD</sequence>
<reference evidence="2 3" key="1">
    <citation type="journal article" date="2016" name="Mol. Biol. Evol.">
        <title>Comparative Genomics of Early-Diverging Mushroom-Forming Fungi Provides Insights into the Origins of Lignocellulose Decay Capabilities.</title>
        <authorList>
            <person name="Nagy L.G."/>
            <person name="Riley R."/>
            <person name="Tritt A."/>
            <person name="Adam C."/>
            <person name="Daum C."/>
            <person name="Floudas D."/>
            <person name="Sun H."/>
            <person name="Yadav J.S."/>
            <person name="Pangilinan J."/>
            <person name="Larsson K.H."/>
            <person name="Matsuura K."/>
            <person name="Barry K."/>
            <person name="Labutti K."/>
            <person name="Kuo R."/>
            <person name="Ohm R.A."/>
            <person name="Bhattacharya S.S."/>
            <person name="Shirouzu T."/>
            <person name="Yoshinaga Y."/>
            <person name="Martin F.M."/>
            <person name="Grigoriev I.V."/>
            <person name="Hibbett D.S."/>
        </authorList>
    </citation>
    <scope>NUCLEOTIDE SEQUENCE [LARGE SCALE GENOMIC DNA]</scope>
    <source>
        <strain evidence="2 3">HHB12733</strain>
    </source>
</reference>
<dbReference type="AlphaFoldDB" id="A0A165DBG8"/>
<organism evidence="2 3">
    <name type="scientific">Calocera cornea HHB12733</name>
    <dbReference type="NCBI Taxonomy" id="1353952"/>
    <lineage>
        <taxon>Eukaryota</taxon>
        <taxon>Fungi</taxon>
        <taxon>Dikarya</taxon>
        <taxon>Basidiomycota</taxon>
        <taxon>Agaricomycotina</taxon>
        <taxon>Dacrymycetes</taxon>
        <taxon>Dacrymycetales</taxon>
        <taxon>Dacrymycetaceae</taxon>
        <taxon>Calocera</taxon>
    </lineage>
</organism>
<accession>A0A165DBG8</accession>
<feature type="region of interest" description="Disordered" evidence="1">
    <location>
        <begin position="91"/>
        <end position="119"/>
    </location>
</feature>
<dbReference type="EMBL" id="KV424065">
    <property type="protein sequence ID" value="KZT52458.1"/>
    <property type="molecule type" value="Genomic_DNA"/>
</dbReference>
<gene>
    <name evidence="2" type="ORF">CALCODRAFT_88890</name>
</gene>
<dbReference type="Proteomes" id="UP000076842">
    <property type="component" value="Unassembled WGS sequence"/>
</dbReference>
<proteinExistence type="predicted"/>
<feature type="region of interest" description="Disordered" evidence="1">
    <location>
        <begin position="159"/>
        <end position="202"/>
    </location>
</feature>
<evidence type="ECO:0000313" key="3">
    <source>
        <dbReference type="Proteomes" id="UP000076842"/>
    </source>
</evidence>
<feature type="compositionally biased region" description="Basic residues" evidence="1">
    <location>
        <begin position="176"/>
        <end position="202"/>
    </location>
</feature>
<dbReference type="InParanoid" id="A0A165DBG8"/>
<evidence type="ECO:0000256" key="1">
    <source>
        <dbReference type="SAM" id="MobiDB-lite"/>
    </source>
</evidence>
<keyword evidence="3" id="KW-1185">Reference proteome</keyword>
<name>A0A165DBG8_9BASI</name>
<evidence type="ECO:0000313" key="2">
    <source>
        <dbReference type="EMBL" id="KZT52458.1"/>
    </source>
</evidence>
<feature type="region of interest" description="Disordered" evidence="1">
    <location>
        <begin position="13"/>
        <end position="38"/>
    </location>
</feature>